<accession>A0A0Q3TAT6</accession>
<protein>
    <recommendedName>
        <fullName evidence="3">Transposase</fullName>
    </recommendedName>
</protein>
<sequence>MEKTRRKWNCPQCGHFSKIALTETLKDFYLLFQPNITNKEAREFLQISSESTIRRLLLDLGIPNSGTTKGSIYVLPFDDCD</sequence>
<dbReference type="AlphaFoldDB" id="A0A0Q3TAT6"/>
<gene>
    <name evidence="1" type="ORF">AN964_19460</name>
</gene>
<dbReference type="EMBL" id="LJJC01000006">
    <property type="protein sequence ID" value="KQL51182.1"/>
    <property type="molecule type" value="Genomic_DNA"/>
</dbReference>
<name>A0A0Q3TAT6_9BACI</name>
<dbReference type="STRING" id="157838.AN964_19460"/>
<comment type="caution">
    <text evidence="1">The sequence shown here is derived from an EMBL/GenBank/DDBJ whole genome shotgun (WGS) entry which is preliminary data.</text>
</comment>
<dbReference type="PATRIC" id="fig|157838.3.peg.4298"/>
<proteinExistence type="predicted"/>
<dbReference type="OrthoDB" id="569879at2"/>
<evidence type="ECO:0000313" key="2">
    <source>
        <dbReference type="Proteomes" id="UP000051888"/>
    </source>
</evidence>
<organism evidence="1 2">
    <name type="scientific">Heyndrickxia shackletonii</name>
    <dbReference type="NCBI Taxonomy" id="157838"/>
    <lineage>
        <taxon>Bacteria</taxon>
        <taxon>Bacillati</taxon>
        <taxon>Bacillota</taxon>
        <taxon>Bacilli</taxon>
        <taxon>Bacillales</taxon>
        <taxon>Bacillaceae</taxon>
        <taxon>Heyndrickxia</taxon>
    </lineage>
</organism>
<evidence type="ECO:0008006" key="3">
    <source>
        <dbReference type="Google" id="ProtNLM"/>
    </source>
</evidence>
<evidence type="ECO:0000313" key="1">
    <source>
        <dbReference type="EMBL" id="KQL51182.1"/>
    </source>
</evidence>
<reference evidence="1 2" key="1">
    <citation type="submission" date="2015-09" db="EMBL/GenBank/DDBJ databases">
        <title>Genome sequencing project for genomic taxonomy and phylogenomics of Bacillus-like bacteria.</title>
        <authorList>
            <person name="Liu B."/>
            <person name="Wang J."/>
            <person name="Zhu Y."/>
            <person name="Liu G."/>
            <person name="Chen Q."/>
            <person name="Chen Z."/>
            <person name="Lan J."/>
            <person name="Che J."/>
            <person name="Ge C."/>
            <person name="Shi H."/>
            <person name="Pan Z."/>
            <person name="Liu X."/>
        </authorList>
    </citation>
    <scope>NUCLEOTIDE SEQUENCE [LARGE SCALE GENOMIC DNA]</scope>
    <source>
        <strain evidence="1 2">LMG 18435</strain>
    </source>
</reference>
<dbReference type="Proteomes" id="UP000051888">
    <property type="component" value="Unassembled WGS sequence"/>
</dbReference>
<keyword evidence="2" id="KW-1185">Reference proteome</keyword>